<evidence type="ECO:0000256" key="2">
    <source>
        <dbReference type="ARBA" id="ARBA00018992"/>
    </source>
</evidence>
<keyword evidence="4" id="KW-0805">Transcription regulation</keyword>
<sequence length="371" mass="42327">MEDVDESLFMDDYNDGQEFMLTQQEGRGSFSSGQCRTATKKWSAKLFPNDTLHVPETIASHEDTLKIPERGNSADNLTTPERGNCGGILEAPDIEAYGCVSTGSVLSPPICRRNDSEVESDGSGNSLFRSQRIFTPTRTARRRSQATLPQVSPSVDLYKDSSDSSPEPVPRFNLHQIFERRRRRRQRREGKYEAKTICIKVLKPTLQRSERIHLPSQQRHWKDETSKFPFLDKKNVPLKMIFTYQQASLWGFLNQMKKLKYERHLQTSLQSLNVSNESEDGHEDRQGYSYLDDDGPISPITDLNEDQCCDDTDPPEGYDAKIVDNSCFILNWNPPAKKKQSKKKKKKQKSLGQDELDQEVAAVVEGDDEDL</sequence>
<feature type="region of interest" description="Disordered" evidence="12">
    <location>
        <begin position="336"/>
        <end position="371"/>
    </location>
</feature>
<dbReference type="EMBL" id="JANPWB010000005">
    <property type="protein sequence ID" value="KAJ1184774.1"/>
    <property type="molecule type" value="Genomic_DNA"/>
</dbReference>
<keyword evidence="14" id="KW-1185">Reference proteome</keyword>
<proteinExistence type="predicted"/>
<comment type="caution">
    <text evidence="13">The sequence shown here is derived from an EMBL/GenBank/DDBJ whole genome shotgun (WGS) entry which is preliminary data.</text>
</comment>
<evidence type="ECO:0000256" key="6">
    <source>
        <dbReference type="ARBA" id="ARBA00023163"/>
    </source>
</evidence>
<dbReference type="Proteomes" id="UP001066276">
    <property type="component" value="Chromosome 3_1"/>
</dbReference>
<comment type="subunit">
    <text evidence="9">Component of the transcription factor SL1/TIF-IB complex, composed of TBP and at least TAF1A, TAF1B, TAF1C and TAF1D. Interacts with UBTF.</text>
</comment>
<gene>
    <name evidence="13" type="ORF">NDU88_001577</name>
</gene>
<evidence type="ECO:0000256" key="4">
    <source>
        <dbReference type="ARBA" id="ARBA00023015"/>
    </source>
</evidence>
<comment type="subcellular location">
    <subcellularLocation>
        <location evidence="1">Nucleus</location>
    </subcellularLocation>
</comment>
<feature type="region of interest" description="Disordered" evidence="12">
    <location>
        <begin position="272"/>
        <end position="296"/>
    </location>
</feature>
<keyword evidence="5" id="KW-0238">DNA-binding</keyword>
<dbReference type="AlphaFoldDB" id="A0AAV7U6S4"/>
<feature type="region of interest" description="Disordered" evidence="12">
    <location>
        <begin position="138"/>
        <end position="170"/>
    </location>
</feature>
<feature type="compositionally biased region" description="Basic residues" evidence="12">
    <location>
        <begin position="336"/>
        <end position="349"/>
    </location>
</feature>
<protein>
    <recommendedName>
        <fullName evidence="2">TATA box-binding protein-associated factor RNA polymerase I subunit D</fullName>
    </recommendedName>
    <alternativeName>
        <fullName evidence="11">TATA box-binding protein-associated factor 1D</fullName>
    </alternativeName>
    <alternativeName>
        <fullName evidence="10">Transcription initiation factor SL1/TIF-IB subunit D</fullName>
    </alternativeName>
</protein>
<dbReference type="GO" id="GO:0006355">
    <property type="term" value="P:regulation of DNA-templated transcription"/>
    <property type="evidence" value="ECO:0007669"/>
    <property type="project" value="InterPro"/>
</dbReference>
<dbReference type="InterPro" id="IPR027976">
    <property type="entry name" value="TAF1D"/>
</dbReference>
<dbReference type="PANTHER" id="PTHR14562:SF3">
    <property type="entry name" value="TATA BOX-BINDING PROTEIN-ASSOCIATED FACTOR RNA POLYMERASE I SUBUNIT D"/>
    <property type="match status" value="1"/>
</dbReference>
<reference evidence="13" key="1">
    <citation type="journal article" date="2022" name="bioRxiv">
        <title>Sequencing and chromosome-scale assembly of the giantPleurodeles waltlgenome.</title>
        <authorList>
            <person name="Brown T."/>
            <person name="Elewa A."/>
            <person name="Iarovenko S."/>
            <person name="Subramanian E."/>
            <person name="Araus A.J."/>
            <person name="Petzold A."/>
            <person name="Susuki M."/>
            <person name="Suzuki K.-i.T."/>
            <person name="Hayashi T."/>
            <person name="Toyoda A."/>
            <person name="Oliveira C."/>
            <person name="Osipova E."/>
            <person name="Leigh N.D."/>
            <person name="Simon A."/>
            <person name="Yun M.H."/>
        </authorList>
    </citation>
    <scope>NUCLEOTIDE SEQUENCE</scope>
    <source>
        <strain evidence="13">20211129_DDA</strain>
        <tissue evidence="13">Liver</tissue>
    </source>
</reference>
<keyword evidence="3" id="KW-0597">Phosphoprotein</keyword>
<dbReference type="GO" id="GO:0005668">
    <property type="term" value="C:RNA polymerase transcription factor SL1 complex"/>
    <property type="evidence" value="ECO:0007669"/>
    <property type="project" value="InterPro"/>
</dbReference>
<name>A0AAV7U6S4_PLEWA</name>
<evidence type="ECO:0000256" key="9">
    <source>
        <dbReference type="ARBA" id="ARBA00025940"/>
    </source>
</evidence>
<evidence type="ECO:0000256" key="12">
    <source>
        <dbReference type="SAM" id="MobiDB-lite"/>
    </source>
</evidence>
<dbReference type="PANTHER" id="PTHR14562">
    <property type="entry name" value="TATA BOX-BINDING PROTEIN ASSOCIATED FACTOR RNA POLYMERASE I SUBUNIT D"/>
    <property type="match status" value="1"/>
</dbReference>
<evidence type="ECO:0000256" key="11">
    <source>
        <dbReference type="ARBA" id="ARBA00032499"/>
    </source>
</evidence>
<evidence type="ECO:0000256" key="5">
    <source>
        <dbReference type="ARBA" id="ARBA00023125"/>
    </source>
</evidence>
<evidence type="ECO:0000256" key="10">
    <source>
        <dbReference type="ARBA" id="ARBA00030353"/>
    </source>
</evidence>
<evidence type="ECO:0000256" key="7">
    <source>
        <dbReference type="ARBA" id="ARBA00023242"/>
    </source>
</evidence>
<dbReference type="GO" id="GO:0003677">
    <property type="term" value="F:DNA binding"/>
    <property type="evidence" value="ECO:0007669"/>
    <property type="project" value="UniProtKB-KW"/>
</dbReference>
<dbReference type="GO" id="GO:0005654">
    <property type="term" value="C:nucleoplasm"/>
    <property type="evidence" value="ECO:0007669"/>
    <property type="project" value="TreeGrafter"/>
</dbReference>
<evidence type="ECO:0000313" key="13">
    <source>
        <dbReference type="EMBL" id="KAJ1184774.1"/>
    </source>
</evidence>
<organism evidence="13 14">
    <name type="scientific">Pleurodeles waltl</name>
    <name type="common">Iberian ribbed newt</name>
    <dbReference type="NCBI Taxonomy" id="8319"/>
    <lineage>
        <taxon>Eukaryota</taxon>
        <taxon>Metazoa</taxon>
        <taxon>Chordata</taxon>
        <taxon>Craniata</taxon>
        <taxon>Vertebrata</taxon>
        <taxon>Euteleostomi</taxon>
        <taxon>Amphibia</taxon>
        <taxon>Batrachia</taxon>
        <taxon>Caudata</taxon>
        <taxon>Salamandroidea</taxon>
        <taxon>Salamandridae</taxon>
        <taxon>Pleurodelinae</taxon>
        <taxon>Pleurodeles</taxon>
    </lineage>
</organism>
<comment type="function">
    <text evidence="8">Component of the transcription factor SL1/TIF-IB complex, which is involved in the assembly of the PIC (preinitiation complex) during RNA polymerase I-dependent transcription. The rate of PIC formation probably is primarily dependent on the rate of association of SL1/TIF-IB with the rDNA promoter. SL1/TIF-IB is involved in stabilization of nucleolar transcription factor 1/UBTF on rDNA. Formation of SL1/TIF-IB excludes the association of TBP with TFIID subunits.</text>
</comment>
<evidence type="ECO:0000256" key="8">
    <source>
        <dbReference type="ARBA" id="ARBA00025110"/>
    </source>
</evidence>
<dbReference type="Pfam" id="PF15333">
    <property type="entry name" value="TAF1D"/>
    <property type="match status" value="1"/>
</dbReference>
<keyword evidence="6" id="KW-0804">Transcription</keyword>
<accession>A0AAV7U6S4</accession>
<evidence type="ECO:0000313" key="14">
    <source>
        <dbReference type="Proteomes" id="UP001066276"/>
    </source>
</evidence>
<evidence type="ECO:0000256" key="3">
    <source>
        <dbReference type="ARBA" id="ARBA00022553"/>
    </source>
</evidence>
<evidence type="ECO:0000256" key="1">
    <source>
        <dbReference type="ARBA" id="ARBA00004123"/>
    </source>
</evidence>
<keyword evidence="7" id="KW-0539">Nucleus</keyword>